<dbReference type="PANTHER" id="PTHR11566:SF32">
    <property type="entry name" value="DYNAMIN-1"/>
    <property type="match status" value="1"/>
</dbReference>
<dbReference type="Pfam" id="PF01031">
    <property type="entry name" value="Dynamin_M"/>
    <property type="match status" value="1"/>
</dbReference>
<keyword evidence="3" id="KW-1185">Reference proteome</keyword>
<dbReference type="InterPro" id="IPR000375">
    <property type="entry name" value="Dynamin_stalk"/>
</dbReference>
<protein>
    <recommendedName>
        <fullName evidence="1">Dynamin stalk domain-containing protein</fullName>
    </recommendedName>
</protein>
<dbReference type="Gene3D" id="3.40.50.300">
    <property type="entry name" value="P-loop containing nucleotide triphosphate hydrolases"/>
    <property type="match status" value="1"/>
</dbReference>
<dbReference type="InterPro" id="IPR022812">
    <property type="entry name" value="Dynamin"/>
</dbReference>
<dbReference type="EMBL" id="JAMKFB020000005">
    <property type="protein sequence ID" value="KAL0192684.1"/>
    <property type="molecule type" value="Genomic_DNA"/>
</dbReference>
<dbReference type="InterPro" id="IPR027417">
    <property type="entry name" value="P-loop_NTPase"/>
</dbReference>
<dbReference type="AlphaFoldDB" id="A0ABD0R2Q4"/>
<organism evidence="2 3">
    <name type="scientific">Cirrhinus mrigala</name>
    <name type="common">Mrigala</name>
    <dbReference type="NCBI Taxonomy" id="683832"/>
    <lineage>
        <taxon>Eukaryota</taxon>
        <taxon>Metazoa</taxon>
        <taxon>Chordata</taxon>
        <taxon>Craniata</taxon>
        <taxon>Vertebrata</taxon>
        <taxon>Euteleostomi</taxon>
        <taxon>Actinopterygii</taxon>
        <taxon>Neopterygii</taxon>
        <taxon>Teleostei</taxon>
        <taxon>Ostariophysi</taxon>
        <taxon>Cypriniformes</taxon>
        <taxon>Cyprinidae</taxon>
        <taxon>Labeoninae</taxon>
        <taxon>Labeonini</taxon>
        <taxon>Cirrhinus</taxon>
    </lineage>
</organism>
<feature type="non-terminal residue" evidence="2">
    <location>
        <position position="58"/>
    </location>
</feature>
<proteinExistence type="predicted"/>
<reference evidence="2 3" key="1">
    <citation type="submission" date="2024-05" db="EMBL/GenBank/DDBJ databases">
        <title>Genome sequencing and assembly of Indian major carp, Cirrhinus mrigala (Hamilton, 1822).</title>
        <authorList>
            <person name="Mohindra V."/>
            <person name="Chowdhury L.M."/>
            <person name="Lal K."/>
            <person name="Jena J.K."/>
        </authorList>
    </citation>
    <scope>NUCLEOTIDE SEQUENCE [LARGE SCALE GENOMIC DNA]</scope>
    <source>
        <strain evidence="2">CM1030</strain>
        <tissue evidence="2">Blood</tissue>
    </source>
</reference>
<comment type="caution">
    <text evidence="2">The sequence shown here is derived from an EMBL/GenBank/DDBJ whole genome shotgun (WGS) entry which is preliminary data.</text>
</comment>
<gene>
    <name evidence="2" type="ORF">M9458_010980</name>
</gene>
<evidence type="ECO:0000259" key="1">
    <source>
        <dbReference type="Pfam" id="PF01031"/>
    </source>
</evidence>
<sequence length="58" mass="6610">MFPVGYIGVVNRSQKDIDGKKDITAAMAAERKFFLTHPAYRHLADRMGTPYLQKVLNQ</sequence>
<evidence type="ECO:0000313" key="2">
    <source>
        <dbReference type="EMBL" id="KAL0192684.1"/>
    </source>
</evidence>
<dbReference type="PANTHER" id="PTHR11566">
    <property type="entry name" value="DYNAMIN"/>
    <property type="match status" value="1"/>
</dbReference>
<accession>A0ABD0R2Q4</accession>
<dbReference type="Proteomes" id="UP001529510">
    <property type="component" value="Unassembled WGS sequence"/>
</dbReference>
<dbReference type="SUPFAM" id="SSF52540">
    <property type="entry name" value="P-loop containing nucleoside triphosphate hydrolases"/>
    <property type="match status" value="1"/>
</dbReference>
<name>A0ABD0R2Q4_CIRMR</name>
<evidence type="ECO:0000313" key="3">
    <source>
        <dbReference type="Proteomes" id="UP001529510"/>
    </source>
</evidence>
<feature type="domain" description="Dynamin stalk" evidence="1">
    <location>
        <begin position="5"/>
        <end position="58"/>
    </location>
</feature>